<dbReference type="InterPro" id="IPR003368">
    <property type="entry name" value="POMP_repeat"/>
</dbReference>
<dbReference type="Pfam" id="PF02415">
    <property type="entry name" value="Chlam_PMP"/>
    <property type="match status" value="3"/>
</dbReference>
<dbReference type="PANTHER" id="PTHR11319">
    <property type="entry name" value="G PROTEIN-COUPLED RECEPTOR-RELATED"/>
    <property type="match status" value="1"/>
</dbReference>
<dbReference type="InterPro" id="IPR026442">
    <property type="entry name" value="IPTL_CTERM"/>
</dbReference>
<evidence type="ECO:0000256" key="8">
    <source>
        <dbReference type="SAM" id="Phobius"/>
    </source>
</evidence>
<sequence length="711" mass="70191">MMAVATADALTYTVTTLSDAVANDSQCSLREAIQEANNGADTDCAGSPSNGNDTIVFSVSGTIALSSTLPNILDAATVGTLTINGDVNGDGIGDITISGDTNGDTVQDVRVMQVNSNGNLTLQNLTIAYGNGGSFGGGGIYNNQGILTLVRTTFSNNSTSGDGGAVSSTGVFTVTVSYSTFTNNNAGYGGAISTNGAGPLTVLQSSFSGNTAANGGGAISDWSAGTLTTTIHIDDSTFSNNVAAGGWGGGAIFEFGGTLLVRKSTFLNNRATGSSQNGGGISGAGGRVTVANSTFSGNEATNGGGVANNSGFLYVYNSTLSGNTASTNGGALYAWKSGTNPPYTEVYNSILANSTGSSSYDCFNGAGSNGTLIGGNNIIETTPTSSSPSSCSAIVFSTSDPQLGVLTGSPAYFPLSPASPAIDTGDSTICGNSVVNNQSQNGVTRPLDGNGDTVPICDIGSFEAPAAPAAQSDMAASLGSLPPSLSPGGSYTSLSFSCTNNGPDPATNATCSITASAGTVSSVSCNPPVPVGSLANGATINCTFNFTAPGISGGGDTPQTGVTFTVTAGASNDSNAANNTASNTTPVPLVDALDDSTSFPASFVGATFNVGSNDQFGSGSLPPGASFTLLGATTCASASINSSGVATFNVPASGTCVVAYRVCVISGCDTAQLVVTAQQQQPIPTLDEWGLTALVLLMVGAGLLLVRRVVA</sequence>
<evidence type="ECO:0000313" key="10">
    <source>
        <dbReference type="EMBL" id="KDA53087.1"/>
    </source>
</evidence>
<dbReference type="GO" id="GO:0009279">
    <property type="term" value="C:cell outer membrane"/>
    <property type="evidence" value="ECO:0007669"/>
    <property type="project" value="UniProtKB-SubCell"/>
</dbReference>
<evidence type="ECO:0000259" key="9">
    <source>
        <dbReference type="Pfam" id="PF18203"/>
    </source>
</evidence>
<dbReference type="NCBIfam" id="TIGR04214">
    <property type="entry name" value="CSLREA_Nterm"/>
    <property type="match status" value="1"/>
</dbReference>
<dbReference type="Gene3D" id="2.160.20.10">
    <property type="entry name" value="Single-stranded right-handed beta-helix, Pectin lyase-like"/>
    <property type="match status" value="1"/>
</dbReference>
<dbReference type="InterPro" id="IPR012334">
    <property type="entry name" value="Pectin_lyas_fold"/>
</dbReference>
<dbReference type="InterPro" id="IPR006626">
    <property type="entry name" value="PbH1"/>
</dbReference>
<name>A0A062XKL1_9BACT</name>
<dbReference type="AlphaFoldDB" id="A0A062XKL1"/>
<evidence type="ECO:0000256" key="2">
    <source>
        <dbReference type="ARBA" id="ARBA00004442"/>
    </source>
</evidence>
<dbReference type="InterPro" id="IPR026457">
    <property type="entry name" value="CSLREA_Nterm"/>
</dbReference>
<dbReference type="GO" id="GO:0005576">
    <property type="term" value="C:extracellular region"/>
    <property type="evidence" value="ECO:0007669"/>
    <property type="project" value="UniProtKB-SubCell"/>
</dbReference>
<keyword evidence="8" id="KW-0812">Transmembrane</keyword>
<keyword evidence="6 8" id="KW-0472">Membrane</keyword>
<dbReference type="Pfam" id="PF18203">
    <property type="entry name" value="IPTL-CTERM"/>
    <property type="match status" value="1"/>
</dbReference>
<dbReference type="SMART" id="SM00710">
    <property type="entry name" value="PbH1"/>
    <property type="match status" value="7"/>
</dbReference>
<accession>A0A062XKL1</accession>
<gene>
    <name evidence="10" type="ORF">EG19_07825</name>
</gene>
<comment type="caution">
    <text evidence="10">The sequence shown here is derived from an EMBL/GenBank/DDBJ whole genome shotgun (WGS) entry which is preliminary data.</text>
</comment>
<dbReference type="RefSeq" id="WP_038050258.1">
    <property type="nucleotide sequence ID" value="NZ_JMFG01000034.1"/>
</dbReference>
<keyword evidence="4" id="KW-0964">Secreted</keyword>
<evidence type="ECO:0000313" key="11">
    <source>
        <dbReference type="Proteomes" id="UP000027284"/>
    </source>
</evidence>
<comment type="subcellular location">
    <subcellularLocation>
        <location evidence="1">Cell envelope</location>
    </subcellularLocation>
    <subcellularLocation>
        <location evidence="2">Cell outer membrane</location>
    </subcellularLocation>
    <subcellularLocation>
        <location evidence="3">Secreted</location>
    </subcellularLocation>
</comment>
<evidence type="ECO:0000256" key="7">
    <source>
        <dbReference type="ARBA" id="ARBA00023237"/>
    </source>
</evidence>
<feature type="transmembrane region" description="Helical" evidence="8">
    <location>
        <begin position="689"/>
        <end position="706"/>
    </location>
</feature>
<keyword evidence="11" id="KW-1185">Reference proteome</keyword>
<dbReference type="InterPro" id="IPR011050">
    <property type="entry name" value="Pectin_lyase_fold/virulence"/>
</dbReference>
<dbReference type="NCBIfam" id="TIGR01376">
    <property type="entry name" value="POMP_repeat"/>
    <property type="match status" value="1"/>
</dbReference>
<protein>
    <recommendedName>
        <fullName evidence="9">IPTL-CTERM protein sorting domain-containing protein</fullName>
    </recommendedName>
</protein>
<dbReference type="EMBL" id="JMFG01000034">
    <property type="protein sequence ID" value="KDA53087.1"/>
    <property type="molecule type" value="Genomic_DNA"/>
</dbReference>
<evidence type="ECO:0000256" key="6">
    <source>
        <dbReference type="ARBA" id="ARBA00023136"/>
    </source>
</evidence>
<feature type="domain" description="IPTL-CTERM protein sorting" evidence="9">
    <location>
        <begin position="681"/>
        <end position="708"/>
    </location>
</feature>
<evidence type="ECO:0000256" key="3">
    <source>
        <dbReference type="ARBA" id="ARBA00004613"/>
    </source>
</evidence>
<evidence type="ECO:0000256" key="1">
    <source>
        <dbReference type="ARBA" id="ARBA00004196"/>
    </source>
</evidence>
<evidence type="ECO:0000256" key="4">
    <source>
        <dbReference type="ARBA" id="ARBA00022525"/>
    </source>
</evidence>
<dbReference type="PANTHER" id="PTHR11319:SF35">
    <property type="entry name" value="OUTER MEMBRANE PROTEIN PMPC-RELATED"/>
    <property type="match status" value="1"/>
</dbReference>
<organism evidence="10 11">
    <name type="scientific">Thermoanaerobaculum aquaticum</name>
    <dbReference type="NCBI Taxonomy" id="1312852"/>
    <lineage>
        <taxon>Bacteria</taxon>
        <taxon>Pseudomonadati</taxon>
        <taxon>Acidobacteriota</taxon>
        <taxon>Thermoanaerobaculia</taxon>
        <taxon>Thermoanaerobaculales</taxon>
        <taxon>Thermoanaerobaculaceae</taxon>
        <taxon>Thermoanaerobaculum</taxon>
    </lineage>
</organism>
<proteinExistence type="predicted"/>
<keyword evidence="7" id="KW-0998">Cell outer membrane</keyword>
<keyword evidence="5" id="KW-0732">Signal</keyword>
<dbReference type="NCBIfam" id="TIGR04174">
    <property type="entry name" value="IPTL_CTERM"/>
    <property type="match status" value="1"/>
</dbReference>
<dbReference type="NCBIfam" id="NF041518">
    <property type="entry name" value="choice_anch_Q"/>
    <property type="match status" value="1"/>
</dbReference>
<keyword evidence="8" id="KW-1133">Transmembrane helix</keyword>
<dbReference type="InterPro" id="IPR059226">
    <property type="entry name" value="Choice_anch_Q_dom"/>
</dbReference>
<reference evidence="10 11" key="1">
    <citation type="submission" date="2014-04" db="EMBL/GenBank/DDBJ databases">
        <title>The Genome Sequence of Thermoanaerobaculum aquaticum MP-01, The First Cultivated Group 23 Acidobacterium.</title>
        <authorList>
            <person name="Stamps B.W."/>
            <person name="Losey N.A."/>
            <person name="Lawson P.A."/>
            <person name="Stevenson B.S."/>
        </authorList>
    </citation>
    <scope>NUCLEOTIDE SEQUENCE [LARGE SCALE GENOMIC DNA]</scope>
    <source>
        <strain evidence="10 11">MP-01</strain>
    </source>
</reference>
<dbReference type="STRING" id="1312852.EG19_07825"/>
<dbReference type="SUPFAM" id="SSF51126">
    <property type="entry name" value="Pectin lyase-like"/>
    <property type="match status" value="1"/>
</dbReference>
<dbReference type="Proteomes" id="UP000027284">
    <property type="component" value="Unassembled WGS sequence"/>
</dbReference>
<evidence type="ECO:0000256" key="5">
    <source>
        <dbReference type="ARBA" id="ARBA00022729"/>
    </source>
</evidence>